<proteinExistence type="predicted"/>
<keyword evidence="1" id="KW-0732">Signal</keyword>
<organism evidence="2 3">
    <name type="scientific">Novosphingobium soli</name>
    <dbReference type="NCBI Taxonomy" id="574956"/>
    <lineage>
        <taxon>Bacteria</taxon>
        <taxon>Pseudomonadati</taxon>
        <taxon>Pseudomonadota</taxon>
        <taxon>Alphaproteobacteria</taxon>
        <taxon>Sphingomonadales</taxon>
        <taxon>Sphingomonadaceae</taxon>
        <taxon>Novosphingobium</taxon>
    </lineage>
</organism>
<name>A0ABV6CZH1_9SPHN</name>
<evidence type="ECO:0008006" key="4">
    <source>
        <dbReference type="Google" id="ProtNLM"/>
    </source>
</evidence>
<evidence type="ECO:0000313" key="2">
    <source>
        <dbReference type="EMBL" id="MFC0205799.1"/>
    </source>
</evidence>
<dbReference type="EMBL" id="JBHLWK010000019">
    <property type="protein sequence ID" value="MFC0205799.1"/>
    <property type="molecule type" value="Genomic_DNA"/>
</dbReference>
<comment type="caution">
    <text evidence="2">The sequence shown here is derived from an EMBL/GenBank/DDBJ whole genome shotgun (WGS) entry which is preliminary data.</text>
</comment>
<feature type="chain" id="PRO_5047105758" description="DUF3300 domain-containing protein" evidence="1">
    <location>
        <begin position="20"/>
        <end position="112"/>
    </location>
</feature>
<evidence type="ECO:0000256" key="1">
    <source>
        <dbReference type="SAM" id="SignalP"/>
    </source>
</evidence>
<keyword evidence="3" id="KW-1185">Reference proteome</keyword>
<dbReference type="RefSeq" id="WP_379488544.1">
    <property type="nucleotide sequence ID" value="NZ_JBHLWK010000019.1"/>
</dbReference>
<reference evidence="2 3" key="1">
    <citation type="submission" date="2024-09" db="EMBL/GenBank/DDBJ databases">
        <authorList>
            <person name="Sun Q."/>
            <person name="Mori K."/>
        </authorList>
    </citation>
    <scope>NUCLEOTIDE SEQUENCE [LARGE SCALE GENOMIC DNA]</scope>
    <source>
        <strain evidence="2 3">CCM 7706</strain>
    </source>
</reference>
<sequence length="112" mass="10978">MISASVLAAGALLALPAIAQPAPASPAAAPTPTASAPASGAAYSSAVSTLGDLLDNPATKAVLQKHVPDLIANSNIEMARGMTLRSLQSYAGDALTDAKLAAIDADLAKVGK</sequence>
<accession>A0ABV6CZH1</accession>
<dbReference type="Proteomes" id="UP001589798">
    <property type="component" value="Unassembled WGS sequence"/>
</dbReference>
<gene>
    <name evidence="2" type="ORF">ACFFJC_16155</name>
</gene>
<evidence type="ECO:0000313" key="3">
    <source>
        <dbReference type="Proteomes" id="UP001589798"/>
    </source>
</evidence>
<protein>
    <recommendedName>
        <fullName evidence="4">DUF3300 domain-containing protein</fullName>
    </recommendedName>
</protein>
<feature type="signal peptide" evidence="1">
    <location>
        <begin position="1"/>
        <end position="19"/>
    </location>
</feature>